<evidence type="ECO:0000256" key="6">
    <source>
        <dbReference type="ARBA" id="ARBA00023136"/>
    </source>
</evidence>
<comment type="similarity">
    <text evidence="8 9">Belongs to the TonB-dependent receptor family.</text>
</comment>
<dbReference type="InterPro" id="IPR012910">
    <property type="entry name" value="Plug_dom"/>
</dbReference>
<dbReference type="Gene3D" id="2.40.170.20">
    <property type="entry name" value="TonB-dependent receptor, beta-barrel domain"/>
    <property type="match status" value="1"/>
</dbReference>
<comment type="subcellular location">
    <subcellularLocation>
        <location evidence="1 8">Cell outer membrane</location>
        <topology evidence="1 8">Multi-pass membrane protein</topology>
    </subcellularLocation>
</comment>
<dbReference type="PROSITE" id="PS00879">
    <property type="entry name" value="ODR_DC_2_2"/>
    <property type="match status" value="1"/>
</dbReference>
<evidence type="ECO:0000256" key="1">
    <source>
        <dbReference type="ARBA" id="ARBA00004571"/>
    </source>
</evidence>
<evidence type="ECO:0000256" key="4">
    <source>
        <dbReference type="ARBA" id="ARBA00022692"/>
    </source>
</evidence>
<proteinExistence type="inferred from homology"/>
<keyword evidence="14" id="KW-0675">Receptor</keyword>
<feature type="region of interest" description="Disordered" evidence="10">
    <location>
        <begin position="32"/>
        <end position="54"/>
    </location>
</feature>
<feature type="chain" id="PRO_5045170406" evidence="11">
    <location>
        <begin position="32"/>
        <end position="721"/>
    </location>
</feature>
<keyword evidence="7 8" id="KW-0998">Cell outer membrane</keyword>
<keyword evidence="15" id="KW-1185">Reference proteome</keyword>
<organism evidence="14 15">
    <name type="scientific">Novosphingobium mangrovi</name>
    <name type="common">ex Huang et al. 2023</name>
    <dbReference type="NCBI Taxonomy" id="2976432"/>
    <lineage>
        <taxon>Bacteria</taxon>
        <taxon>Pseudomonadati</taxon>
        <taxon>Pseudomonadota</taxon>
        <taxon>Alphaproteobacteria</taxon>
        <taxon>Sphingomonadales</taxon>
        <taxon>Sphingomonadaceae</taxon>
        <taxon>Novosphingobium</taxon>
    </lineage>
</organism>
<dbReference type="Gene3D" id="2.170.130.10">
    <property type="entry name" value="TonB-dependent receptor, plug domain"/>
    <property type="match status" value="1"/>
</dbReference>
<evidence type="ECO:0000256" key="9">
    <source>
        <dbReference type="RuleBase" id="RU003357"/>
    </source>
</evidence>
<keyword evidence="5 9" id="KW-0798">TonB box</keyword>
<keyword evidence="2 8" id="KW-0813">Transport</keyword>
<comment type="caution">
    <text evidence="14">The sequence shown here is derived from an EMBL/GenBank/DDBJ whole genome shotgun (WGS) entry which is preliminary data.</text>
</comment>
<keyword evidence="11" id="KW-0732">Signal</keyword>
<evidence type="ECO:0000256" key="10">
    <source>
        <dbReference type="SAM" id="MobiDB-lite"/>
    </source>
</evidence>
<feature type="region of interest" description="Disordered" evidence="10">
    <location>
        <begin position="311"/>
        <end position="332"/>
    </location>
</feature>
<evidence type="ECO:0000313" key="15">
    <source>
        <dbReference type="Proteomes" id="UP001165583"/>
    </source>
</evidence>
<evidence type="ECO:0000256" key="3">
    <source>
        <dbReference type="ARBA" id="ARBA00022452"/>
    </source>
</evidence>
<dbReference type="PANTHER" id="PTHR30069:SF40">
    <property type="entry name" value="TONB-DEPENDENT RECEPTOR NMB0964-RELATED"/>
    <property type="match status" value="1"/>
</dbReference>
<evidence type="ECO:0000256" key="2">
    <source>
        <dbReference type="ARBA" id="ARBA00022448"/>
    </source>
</evidence>
<feature type="compositionally biased region" description="Basic and acidic residues" evidence="10">
    <location>
        <begin position="313"/>
        <end position="332"/>
    </location>
</feature>
<dbReference type="PROSITE" id="PS52016">
    <property type="entry name" value="TONB_DEPENDENT_REC_3"/>
    <property type="match status" value="1"/>
</dbReference>
<feature type="signal peptide" evidence="11">
    <location>
        <begin position="1"/>
        <end position="31"/>
    </location>
</feature>
<protein>
    <submittedName>
        <fullName evidence="14">TonB-dependent receptor</fullName>
    </submittedName>
</protein>
<dbReference type="InterPro" id="IPR000531">
    <property type="entry name" value="Beta-barrel_TonB"/>
</dbReference>
<evidence type="ECO:0000259" key="13">
    <source>
        <dbReference type="Pfam" id="PF07715"/>
    </source>
</evidence>
<dbReference type="InterPro" id="IPR036942">
    <property type="entry name" value="Beta-barrel_TonB_sf"/>
</dbReference>
<accession>A0ABT2I7G9</accession>
<gene>
    <name evidence="14" type="ORF">NZK81_14545</name>
</gene>
<evidence type="ECO:0000256" key="5">
    <source>
        <dbReference type="ARBA" id="ARBA00023077"/>
    </source>
</evidence>
<evidence type="ECO:0000256" key="11">
    <source>
        <dbReference type="SAM" id="SignalP"/>
    </source>
</evidence>
<evidence type="ECO:0000259" key="12">
    <source>
        <dbReference type="Pfam" id="PF00593"/>
    </source>
</evidence>
<dbReference type="InterPro" id="IPR039426">
    <property type="entry name" value="TonB-dep_rcpt-like"/>
</dbReference>
<dbReference type="SUPFAM" id="SSF56935">
    <property type="entry name" value="Porins"/>
    <property type="match status" value="1"/>
</dbReference>
<evidence type="ECO:0000313" key="14">
    <source>
        <dbReference type="EMBL" id="MCT2400771.1"/>
    </source>
</evidence>
<dbReference type="Proteomes" id="UP001165583">
    <property type="component" value="Unassembled WGS sequence"/>
</dbReference>
<evidence type="ECO:0000256" key="8">
    <source>
        <dbReference type="PROSITE-ProRule" id="PRU01360"/>
    </source>
</evidence>
<reference evidence="14" key="1">
    <citation type="submission" date="2022-09" db="EMBL/GenBank/DDBJ databases">
        <title>Novosphingobium sp. Nov., a polycyclic aromatic hydrocarbon-degrading bacterium isolated form mangrove sediments in HongKong.</title>
        <authorList>
            <person name="Hu Z."/>
        </authorList>
    </citation>
    <scope>NUCLEOTIDE SEQUENCE</scope>
    <source>
        <strain evidence="14">HK4-1</strain>
    </source>
</reference>
<name>A0ABT2I7G9_9SPHN</name>
<dbReference type="InterPro" id="IPR037066">
    <property type="entry name" value="Plug_dom_sf"/>
</dbReference>
<keyword evidence="4 8" id="KW-0812">Transmembrane</keyword>
<evidence type="ECO:0000256" key="7">
    <source>
        <dbReference type="ARBA" id="ARBA00023237"/>
    </source>
</evidence>
<dbReference type="EMBL" id="JANZXA010000010">
    <property type="protein sequence ID" value="MCT2400771.1"/>
    <property type="molecule type" value="Genomic_DNA"/>
</dbReference>
<dbReference type="InterPro" id="IPR022657">
    <property type="entry name" value="De-COase2_CS"/>
</dbReference>
<keyword evidence="3 8" id="KW-1134">Transmembrane beta strand</keyword>
<feature type="domain" description="TonB-dependent receptor-like beta-barrel" evidence="12">
    <location>
        <begin position="297"/>
        <end position="690"/>
    </location>
</feature>
<feature type="domain" description="TonB-dependent receptor plug" evidence="13">
    <location>
        <begin position="71"/>
        <end position="170"/>
    </location>
</feature>
<dbReference type="RefSeq" id="WP_260046866.1">
    <property type="nucleotide sequence ID" value="NZ_JANZXA010000010.1"/>
</dbReference>
<keyword evidence="6 8" id="KW-0472">Membrane</keyword>
<dbReference type="Pfam" id="PF07715">
    <property type="entry name" value="Plug"/>
    <property type="match status" value="1"/>
</dbReference>
<dbReference type="Pfam" id="PF00593">
    <property type="entry name" value="TonB_dep_Rec_b-barrel"/>
    <property type="match status" value="1"/>
</dbReference>
<sequence>MQIRSPRIAVLACASVISICAASAIPQSAFAETSADADNGPHQPAHAPADEGGGDIVVVGHPPTDYGLLAATANISGDTLVSQARSQIGEILNSLPGVSSTSFSPGASRPVLRGFSGDRVSVLTDGIGSLDASNVSVDHAVVFDALTVDHIDVFHGPSVLLFGGNAIGGAVNAIDKRIPRQVPDRITATGIGSYGSAADERALSGAVDVPLGERFVAHVDGSWRKSDDLRVGGHVYSKDLRADMLHAAEHLAEDGENEEAAELVDEAGRTGRVPNSAARTSTIGAGLAFIDAGGSLGISYQHYNTRYGVPDRPATDHGHEADPAEEGHDHGAEPVTIGLVQDRFDLRGELALGGFFDRFQVRGAYADYRHTEYEGDEVGTVFEGQGIEMRTDLVQADRNGWRGRSGVQYLWRTLTVTGPEAIVPDYEIERIGLFTLQSVDLGGGFTLDGSGRYDTSKLSSRGTAFSKTFDLWSGAAGASWKSGDGLGLGVNFVHGERAPSPEELLSDGIHVATQSYEIGDRTLGVEKSNSFEAYARYQTPDFNLSVTGYLTKFNNYIAPLATGAQMDGQPVYQYTGVDATFKGFEASGNVDAYSWSGGKVQLDASADFTHAQLKALGPVPRIPPLRIRGGGDVVMGDVRLRAEAEWNAKQDRVGDYEYPTGSFTVVNLSADWHPMGVDGPVTLLLSANNLFDVVGRRSASFTRDFVPISGRDLRITAKFTY</sequence>
<dbReference type="PANTHER" id="PTHR30069">
    <property type="entry name" value="TONB-DEPENDENT OUTER MEMBRANE RECEPTOR"/>
    <property type="match status" value="1"/>
</dbReference>